<evidence type="ECO:0000256" key="5">
    <source>
        <dbReference type="ARBA" id="ARBA00023002"/>
    </source>
</evidence>
<gene>
    <name evidence="9" type="primary">Acey_s0034.g2911</name>
    <name evidence="9" type="ORF">Y032_0034g2911</name>
</gene>
<evidence type="ECO:0000313" key="9">
    <source>
        <dbReference type="EMBL" id="EYC16296.1"/>
    </source>
</evidence>
<feature type="domain" description="Alcohol dehydrogenase-like N-terminal" evidence="8">
    <location>
        <begin position="28"/>
        <end position="139"/>
    </location>
</feature>
<dbReference type="Proteomes" id="UP000024635">
    <property type="component" value="Unassembled WGS sequence"/>
</dbReference>
<evidence type="ECO:0000256" key="7">
    <source>
        <dbReference type="ARBA" id="ARBA00032485"/>
    </source>
</evidence>
<comment type="similarity">
    <text evidence="2">Belongs to the zinc-containing alcohol dehydrogenase family.</text>
</comment>
<dbReference type="AlphaFoldDB" id="A0A016UMZ7"/>
<evidence type="ECO:0000313" key="10">
    <source>
        <dbReference type="Proteomes" id="UP000024635"/>
    </source>
</evidence>
<dbReference type="InterPro" id="IPR013154">
    <property type="entry name" value="ADH-like_N"/>
</dbReference>
<dbReference type="PANTHER" id="PTHR43161">
    <property type="entry name" value="SORBITOL DEHYDROGENASE"/>
    <property type="match status" value="1"/>
</dbReference>
<dbReference type="GO" id="GO:0003939">
    <property type="term" value="F:L-iditol 2-dehydrogenase (NAD+) activity"/>
    <property type="evidence" value="ECO:0007669"/>
    <property type="project" value="TreeGrafter"/>
</dbReference>
<evidence type="ECO:0000256" key="3">
    <source>
        <dbReference type="ARBA" id="ARBA00022723"/>
    </source>
</evidence>
<keyword evidence="10" id="KW-1185">Reference proteome</keyword>
<evidence type="ECO:0000256" key="4">
    <source>
        <dbReference type="ARBA" id="ARBA00022833"/>
    </source>
</evidence>
<name>A0A016UMZ7_9BILA</name>
<dbReference type="InterPro" id="IPR011032">
    <property type="entry name" value="GroES-like_sf"/>
</dbReference>
<keyword evidence="5" id="KW-0560">Oxidoreductase</keyword>
<dbReference type="PANTHER" id="PTHR43161:SF9">
    <property type="entry name" value="SORBITOL DEHYDROGENASE"/>
    <property type="match status" value="1"/>
</dbReference>
<dbReference type="EMBL" id="JARK01001370">
    <property type="protein sequence ID" value="EYC16296.1"/>
    <property type="molecule type" value="Genomic_DNA"/>
</dbReference>
<reference evidence="10" key="1">
    <citation type="journal article" date="2015" name="Nat. Genet.">
        <title>The genome and transcriptome of the zoonotic hookworm Ancylostoma ceylanicum identify infection-specific gene families.</title>
        <authorList>
            <person name="Schwarz E.M."/>
            <person name="Hu Y."/>
            <person name="Antoshechkin I."/>
            <person name="Miller M.M."/>
            <person name="Sternberg P.W."/>
            <person name="Aroian R.V."/>
        </authorList>
    </citation>
    <scope>NUCLEOTIDE SEQUENCE</scope>
    <source>
        <strain evidence="10">HY135</strain>
    </source>
</reference>
<organism evidence="9 10">
    <name type="scientific">Ancylostoma ceylanicum</name>
    <dbReference type="NCBI Taxonomy" id="53326"/>
    <lineage>
        <taxon>Eukaryota</taxon>
        <taxon>Metazoa</taxon>
        <taxon>Ecdysozoa</taxon>
        <taxon>Nematoda</taxon>
        <taxon>Chromadorea</taxon>
        <taxon>Rhabditida</taxon>
        <taxon>Rhabditina</taxon>
        <taxon>Rhabditomorpha</taxon>
        <taxon>Strongyloidea</taxon>
        <taxon>Ancylostomatidae</taxon>
        <taxon>Ancylostomatinae</taxon>
        <taxon>Ancylostoma</taxon>
    </lineage>
</organism>
<evidence type="ECO:0000256" key="6">
    <source>
        <dbReference type="ARBA" id="ARBA00026132"/>
    </source>
</evidence>
<dbReference type="OrthoDB" id="1879366at2759"/>
<dbReference type="InterPro" id="IPR002328">
    <property type="entry name" value="ADH_Zn_CS"/>
</dbReference>
<protein>
    <recommendedName>
        <fullName evidence="6">Sorbitol dehydrogenase</fullName>
    </recommendedName>
    <alternativeName>
        <fullName evidence="7">Polyol dehydrogenase</fullName>
    </alternativeName>
</protein>
<keyword evidence="3" id="KW-0479">Metal-binding</keyword>
<comment type="cofactor">
    <cofactor evidence="1">
        <name>Zn(2+)</name>
        <dbReference type="ChEBI" id="CHEBI:29105"/>
    </cofactor>
</comment>
<evidence type="ECO:0000256" key="1">
    <source>
        <dbReference type="ARBA" id="ARBA00001947"/>
    </source>
</evidence>
<dbReference type="Gene3D" id="3.90.180.10">
    <property type="entry name" value="Medium-chain alcohol dehydrogenases, catalytic domain"/>
    <property type="match status" value="1"/>
</dbReference>
<dbReference type="STRING" id="53326.A0A016UMZ7"/>
<comment type="caution">
    <text evidence="9">The sequence shown here is derived from an EMBL/GenBank/DDBJ whole genome shotgun (WGS) entry which is preliminary data.</text>
</comment>
<dbReference type="SUPFAM" id="SSF50129">
    <property type="entry name" value="GroES-like"/>
    <property type="match status" value="1"/>
</dbReference>
<proteinExistence type="inferred from homology"/>
<dbReference type="Pfam" id="PF08240">
    <property type="entry name" value="ADH_N"/>
    <property type="match status" value="1"/>
</dbReference>
<sequence length="192" mass="20876">MAEENLSAVLYGVNDIRLEQREVPIPAANQLLISVNTVGICGSDVHFWKNGAIGNFVVKEPMVLGHETCGTVAGVGAHVKGFSVGDRIAIEPGIPCRECEYCKIGRYNLCPEVKFFATPPTHGSLARYIVHDADFCYKCASNTSELLVLVLIVCVDGGDPPRSREARGATAPQEQEFRDGSSVALVKKWTRR</sequence>
<accession>A0A016UMZ7</accession>
<dbReference type="GO" id="GO:0008270">
    <property type="term" value="F:zinc ion binding"/>
    <property type="evidence" value="ECO:0007669"/>
    <property type="project" value="InterPro"/>
</dbReference>
<dbReference type="PROSITE" id="PS00059">
    <property type="entry name" value="ADH_ZINC"/>
    <property type="match status" value="1"/>
</dbReference>
<dbReference type="GO" id="GO:0006062">
    <property type="term" value="P:sorbitol catabolic process"/>
    <property type="evidence" value="ECO:0007669"/>
    <property type="project" value="TreeGrafter"/>
</dbReference>
<evidence type="ECO:0000256" key="2">
    <source>
        <dbReference type="ARBA" id="ARBA00008072"/>
    </source>
</evidence>
<evidence type="ECO:0000259" key="8">
    <source>
        <dbReference type="Pfam" id="PF08240"/>
    </source>
</evidence>
<keyword evidence="4" id="KW-0862">Zinc</keyword>